<dbReference type="AlphaFoldDB" id="A0A6I2F5D5"/>
<name>A0A6I2F5D5_9MICO</name>
<protein>
    <submittedName>
        <fullName evidence="1">Cupin</fullName>
    </submittedName>
</protein>
<organism evidence="1 2">
    <name type="scientific">Agromyces agglutinans</name>
    <dbReference type="NCBI Taxonomy" id="2662258"/>
    <lineage>
        <taxon>Bacteria</taxon>
        <taxon>Bacillati</taxon>
        <taxon>Actinomycetota</taxon>
        <taxon>Actinomycetes</taxon>
        <taxon>Micrococcales</taxon>
        <taxon>Microbacteriaceae</taxon>
        <taxon>Agromyces</taxon>
    </lineage>
</organism>
<dbReference type="Proteomes" id="UP000431080">
    <property type="component" value="Unassembled WGS sequence"/>
</dbReference>
<dbReference type="RefSeq" id="WP_153685102.1">
    <property type="nucleotide sequence ID" value="NZ_WJIF01000007.1"/>
</dbReference>
<keyword evidence="2" id="KW-1185">Reference proteome</keyword>
<sequence length="115" mass="12235">MADLLDLARIHLDAALADEHGRSAELILRDGPMRQSIIALRSGAELSEHNSPAAASVQVLQGRVRVTGQDVTEVGAGRLDVLTHHRHAVLALEDSVFLLTTVTGIDSTGGPERAR</sequence>
<accession>A0A6I2F5D5</accession>
<dbReference type="InterPro" id="IPR014710">
    <property type="entry name" value="RmlC-like_jellyroll"/>
</dbReference>
<evidence type="ECO:0000313" key="1">
    <source>
        <dbReference type="EMBL" id="MRG60655.1"/>
    </source>
</evidence>
<gene>
    <name evidence="1" type="ORF">GE115_12365</name>
</gene>
<comment type="caution">
    <text evidence="1">The sequence shown here is derived from an EMBL/GenBank/DDBJ whole genome shotgun (WGS) entry which is preliminary data.</text>
</comment>
<reference evidence="1 2" key="1">
    <citation type="submission" date="2019-10" db="EMBL/GenBank/DDBJ databases">
        <authorList>
            <person name="Nie G."/>
            <person name="Ming H."/>
            <person name="Yi B."/>
        </authorList>
    </citation>
    <scope>NUCLEOTIDE SEQUENCE [LARGE SCALE GENOMIC DNA]</scope>
    <source>
        <strain evidence="1 2">CFH 90414</strain>
    </source>
</reference>
<evidence type="ECO:0000313" key="2">
    <source>
        <dbReference type="Proteomes" id="UP000431080"/>
    </source>
</evidence>
<dbReference type="SUPFAM" id="SSF51182">
    <property type="entry name" value="RmlC-like cupins"/>
    <property type="match status" value="1"/>
</dbReference>
<proteinExistence type="predicted"/>
<dbReference type="Gene3D" id="2.60.120.10">
    <property type="entry name" value="Jelly Rolls"/>
    <property type="match status" value="1"/>
</dbReference>
<dbReference type="EMBL" id="WJIF01000007">
    <property type="protein sequence ID" value="MRG60655.1"/>
    <property type="molecule type" value="Genomic_DNA"/>
</dbReference>
<dbReference type="InterPro" id="IPR011051">
    <property type="entry name" value="RmlC_Cupin_sf"/>
</dbReference>